<protein>
    <recommendedName>
        <fullName evidence="6">Lysine-specific demethylase ELF6</fullName>
    </recommendedName>
</protein>
<feature type="region of interest" description="Disordered" evidence="1">
    <location>
        <begin position="212"/>
        <end position="234"/>
    </location>
</feature>
<evidence type="ECO:0000259" key="2">
    <source>
        <dbReference type="PROSITE" id="PS51183"/>
    </source>
</evidence>
<feature type="domain" description="JmjN" evidence="2">
    <location>
        <begin position="16"/>
        <end position="57"/>
    </location>
</feature>
<evidence type="ECO:0000313" key="4">
    <source>
        <dbReference type="EMBL" id="KAG0486164.1"/>
    </source>
</evidence>
<accession>A0A835RC13</accession>
<dbReference type="Gene3D" id="2.60.120.650">
    <property type="entry name" value="Cupin"/>
    <property type="match status" value="1"/>
</dbReference>
<comment type="caution">
    <text evidence="4">The sequence shown here is derived from an EMBL/GenBank/DDBJ whole genome shotgun (WGS) entry which is preliminary data.</text>
</comment>
<dbReference type="GO" id="GO:0000785">
    <property type="term" value="C:chromatin"/>
    <property type="evidence" value="ECO:0007669"/>
    <property type="project" value="TreeGrafter"/>
</dbReference>
<proteinExistence type="predicted"/>
<reference evidence="4 5" key="1">
    <citation type="journal article" date="2020" name="Nat. Food">
        <title>A phased Vanilla planifolia genome enables genetic improvement of flavour and production.</title>
        <authorList>
            <person name="Hasing T."/>
            <person name="Tang H."/>
            <person name="Brym M."/>
            <person name="Khazi F."/>
            <person name="Huang T."/>
            <person name="Chambers A.H."/>
        </authorList>
    </citation>
    <scope>NUCLEOTIDE SEQUENCE [LARGE SCALE GENOMIC DNA]</scope>
    <source>
        <tissue evidence="4">Leaf</tissue>
    </source>
</reference>
<evidence type="ECO:0000259" key="3">
    <source>
        <dbReference type="PROSITE" id="PS51184"/>
    </source>
</evidence>
<feature type="domain" description="JmjC" evidence="3">
    <location>
        <begin position="237"/>
        <end position="403"/>
    </location>
</feature>
<dbReference type="PANTHER" id="PTHR10694">
    <property type="entry name" value="LYSINE-SPECIFIC DEMETHYLASE"/>
    <property type="match status" value="1"/>
</dbReference>
<dbReference type="SUPFAM" id="SSF51197">
    <property type="entry name" value="Clavaminate synthase-like"/>
    <property type="match status" value="1"/>
</dbReference>
<dbReference type="SMART" id="SM00545">
    <property type="entry name" value="JmjN"/>
    <property type="match status" value="1"/>
</dbReference>
<dbReference type="GO" id="GO:0010468">
    <property type="term" value="P:regulation of gene expression"/>
    <property type="evidence" value="ECO:0007669"/>
    <property type="project" value="TreeGrafter"/>
</dbReference>
<dbReference type="EMBL" id="JADCNM010000004">
    <property type="protein sequence ID" value="KAG0486164.1"/>
    <property type="molecule type" value="Genomic_DNA"/>
</dbReference>
<organism evidence="4 5">
    <name type="scientific">Vanilla planifolia</name>
    <name type="common">Vanilla</name>
    <dbReference type="NCBI Taxonomy" id="51239"/>
    <lineage>
        <taxon>Eukaryota</taxon>
        <taxon>Viridiplantae</taxon>
        <taxon>Streptophyta</taxon>
        <taxon>Embryophyta</taxon>
        <taxon>Tracheophyta</taxon>
        <taxon>Spermatophyta</taxon>
        <taxon>Magnoliopsida</taxon>
        <taxon>Liliopsida</taxon>
        <taxon>Asparagales</taxon>
        <taxon>Orchidaceae</taxon>
        <taxon>Vanilloideae</taxon>
        <taxon>Vanilleae</taxon>
        <taxon>Vanilla</taxon>
    </lineage>
</organism>
<dbReference type="Proteomes" id="UP000639772">
    <property type="component" value="Unassembled WGS sequence"/>
</dbReference>
<dbReference type="InterPro" id="IPR003349">
    <property type="entry name" value="JmjN"/>
</dbReference>
<dbReference type="Pfam" id="PF02373">
    <property type="entry name" value="JmjC"/>
    <property type="match status" value="1"/>
</dbReference>
<dbReference type="GO" id="GO:0005634">
    <property type="term" value="C:nucleus"/>
    <property type="evidence" value="ECO:0007669"/>
    <property type="project" value="TreeGrafter"/>
</dbReference>
<dbReference type="OrthoDB" id="9547406at2759"/>
<dbReference type="InterPro" id="IPR003347">
    <property type="entry name" value="JmjC_dom"/>
</dbReference>
<dbReference type="GO" id="GO:0034647">
    <property type="term" value="F:histone H3K4me/H3K4me2/H3K4me3 demethylase activity"/>
    <property type="evidence" value="ECO:0007669"/>
    <property type="project" value="TreeGrafter"/>
</dbReference>
<dbReference type="PROSITE" id="PS51184">
    <property type="entry name" value="JMJC"/>
    <property type="match status" value="1"/>
</dbReference>
<dbReference type="PANTHER" id="PTHR10694:SF45">
    <property type="entry name" value="LYSINE-SPECIFIC DEMETHYLASE ELF6"/>
    <property type="match status" value="1"/>
</dbReference>
<evidence type="ECO:0000313" key="5">
    <source>
        <dbReference type="Proteomes" id="UP000639772"/>
    </source>
</evidence>
<dbReference type="PROSITE" id="PS51183">
    <property type="entry name" value="JMJN"/>
    <property type="match status" value="1"/>
</dbReference>
<gene>
    <name evidence="4" type="ORF">HPP92_008259</name>
</gene>
<feature type="region of interest" description="Disordered" evidence="1">
    <location>
        <begin position="1387"/>
        <end position="1406"/>
    </location>
</feature>
<dbReference type="Pfam" id="PF02375">
    <property type="entry name" value="JmjN"/>
    <property type="match status" value="1"/>
</dbReference>
<sequence length="1406" mass="156072">MADADIPHWLKNIPMAPEYRPTETEFVDPIAFISRIEREAAAFGICKVIPPIPKPSKKFVLSNLNRSLSKSPELGDAAAATSSSVECTFFTTRQQELGSRRSRPALPKQVWQSGEAYTLDQFEAKSKAFARSQLGGFKEVTPLLVESLFWKAVTEKPIYTEYANDVPGSGFAVPEENFRYISRRRIRKRGFLRGRVNEEKCGFRLMDLTKDGQPQKDLESGSCGEGREGSSGWKLSNSRWNLQVVARSPGSLTRFMPDDVPGVTSPMVYIGMLFSWFAWHVEDHELHSMNFLHMGSSKTWYAVPGDHAATLEEIVRVQGYGGNVDRLAAFIMLGEKTTLLSPEILVASSVPVCRLVQHPGEFVVTFPRAYHVGFSHGFNCGEAANFATPQWLKVAKEAAIRRAAMNLLPMLSHQQLLYILTMSFVTRVPRNLISGARSSRLRDRRKEEREFLVRKAFLTDMINENSLLCVLLAKETSSSPILWEPDMLHRTSSVSQPHSCTSLDIPGSDQNGFGDQHNDFNSQETSCIVGGFYIEKPAPESTSFHEPSFGDSSRNDDFITSDVEALEVVEDEGDLPVGLNVDSGSLACVACGILGYPFMAIIQPSQKASREIFPINCEKLAKTDCLNSISCFQNDACGPASGERCTKLLEQSSLDQNCEFSQTFNGSLKAAGCKISHSENSYPSLDYLSTSSLGNMRVLDATATLSESSTSFQSSSKTLHSNCMCPCDSVKESKLPRHKKTVKTVEYDPRNSVPVTHCATNKEPVDSLNGEVSETKWDVSNVLLRPRIFCLQHAIDVNELLCSKGGGHIQVICHSDYLKIKAYAANIAGEIGAELDLDFPLENASQEALNLINLSIDDEEHQEDGKDWTSKLGINLRYCVKLRKYSESSDEQLPLALSSIFSSSLHVSVVSNLRWLCRKSRTPAKPVGIILEKPQVSTVINRNAPAETSDTSPTKTIQVYQSRRKSPSAMTFRDLNISEQEANLHRSEEMIPFSENVGNLFTVPISIVGCCGISLNNKQKPYDYLKISESRGFHLPTNPEYASCNSSDSVLFEKNSDTIVSVPVTYQYQRHCHISDCNCLAMRNGLRSTGEFCIDYDSGRCKCSEYHSCQGLAESKASGLKPLTGAVAVNGSVSELHASVEQCCEYPLLLTAGEDKHVQDIDTAGQNVDVSTNFALLAKDHNEVSRLLNDSEMVIEVPMADKVSIASISFQSKGELSNIILPEDQIQKIEIQPLKDTCTSVTSEMQQLTCSAEATAFVPLIGNYISQRSKGNIVVTDVATPFVDNHYPDVIMRDKRPTFPLNIKSYIRRRNKRKREIEQQTGAPECLEMEKKVEVQKKTGKSEVEARYGGFVRSPCEGLRPRKVKILPDQLELVSSYRRIPSKRVIQKANSAFGRRRNGSGRENLK</sequence>
<dbReference type="SMART" id="SM00558">
    <property type="entry name" value="JmjC"/>
    <property type="match status" value="1"/>
</dbReference>
<evidence type="ECO:0000256" key="1">
    <source>
        <dbReference type="SAM" id="MobiDB-lite"/>
    </source>
</evidence>
<evidence type="ECO:0008006" key="6">
    <source>
        <dbReference type="Google" id="ProtNLM"/>
    </source>
</evidence>
<name>A0A835RC13_VANPL</name>